<keyword evidence="2" id="KW-0378">Hydrolase</keyword>
<name>A0A974GY04_SEDHY</name>
<dbReference type="Gene3D" id="3.40.50.1820">
    <property type="entry name" value="alpha/beta hydrolase"/>
    <property type="match status" value="1"/>
</dbReference>
<evidence type="ECO:0000259" key="1">
    <source>
        <dbReference type="Pfam" id="PF00561"/>
    </source>
</evidence>
<comment type="caution">
    <text evidence="2">The sequence shown here is derived from an EMBL/GenBank/DDBJ whole genome shotgun (WGS) entry which is preliminary data.</text>
</comment>
<dbReference type="Pfam" id="PF00561">
    <property type="entry name" value="Abhydrolase_1"/>
    <property type="match status" value="1"/>
</dbReference>
<feature type="domain" description="AB hydrolase-1" evidence="1">
    <location>
        <begin position="21"/>
        <end position="251"/>
    </location>
</feature>
<dbReference type="InterPro" id="IPR050266">
    <property type="entry name" value="AB_hydrolase_sf"/>
</dbReference>
<gene>
    <name evidence="2" type="ORF">HZF24_16225</name>
</gene>
<sequence length="272" mass="31583">MPKLLIKGKNMFYEIHGEGEPIVILNGIMMSTASWMPFIDAFSKNNKLILIDFVDQGKSDKMEVQYTQDFHVEMLNELFDRLNIEKVHLVGISYGGEVAQRFALKYEHRLLSLILSNTTSYTNRMLKDIGEGWIKAAETYDGSTFFKATMPYIYSRKFYEDNIHWLTEREKSFGVSLKQEWYDGFVRLVRSAEDLNITDELSKIKVPTFIIGAEYDATTPVKNQEKIQKRIENSKLIMIKDSGHAAMYEKPYEFAAAVLGFTRIYDKKFKIL</sequence>
<dbReference type="SUPFAM" id="SSF53474">
    <property type="entry name" value="alpha/beta-Hydrolases"/>
    <property type="match status" value="1"/>
</dbReference>
<dbReference type="InterPro" id="IPR000073">
    <property type="entry name" value="AB_hydrolase_1"/>
</dbReference>
<dbReference type="InterPro" id="IPR029058">
    <property type="entry name" value="AB_hydrolase_fold"/>
</dbReference>
<dbReference type="AlphaFoldDB" id="A0A974GY04"/>
<dbReference type="PRINTS" id="PR00111">
    <property type="entry name" value="ABHYDROLASE"/>
</dbReference>
<accession>A0A974GY04</accession>
<dbReference type="PANTHER" id="PTHR43798">
    <property type="entry name" value="MONOACYLGLYCEROL LIPASE"/>
    <property type="match status" value="1"/>
</dbReference>
<dbReference type="RefSeq" id="WP_179239415.1">
    <property type="nucleotide sequence ID" value="NZ_JACBNQ010000026.1"/>
</dbReference>
<reference evidence="2" key="1">
    <citation type="submission" date="2020-07" db="EMBL/GenBank/DDBJ databases">
        <title>Genomic analysis of a strain of Sedimentibacter Hydroxybenzoicus DSM7310.</title>
        <authorList>
            <person name="Ma S."/>
        </authorList>
    </citation>
    <scope>NUCLEOTIDE SEQUENCE</scope>
    <source>
        <strain evidence="2">DSM 7310</strain>
    </source>
</reference>
<dbReference type="EMBL" id="JACBNQ010000026">
    <property type="protein sequence ID" value="NYB75696.1"/>
    <property type="molecule type" value="Genomic_DNA"/>
</dbReference>
<proteinExistence type="predicted"/>
<dbReference type="GO" id="GO:0016787">
    <property type="term" value="F:hydrolase activity"/>
    <property type="evidence" value="ECO:0007669"/>
    <property type="project" value="UniProtKB-KW"/>
</dbReference>
<organism evidence="2 3">
    <name type="scientific">Sedimentibacter hydroxybenzoicus DSM 7310</name>
    <dbReference type="NCBI Taxonomy" id="1123245"/>
    <lineage>
        <taxon>Bacteria</taxon>
        <taxon>Bacillati</taxon>
        <taxon>Bacillota</taxon>
        <taxon>Tissierellia</taxon>
        <taxon>Sedimentibacter</taxon>
    </lineage>
</organism>
<evidence type="ECO:0000313" key="2">
    <source>
        <dbReference type="EMBL" id="NYB75696.1"/>
    </source>
</evidence>
<evidence type="ECO:0000313" key="3">
    <source>
        <dbReference type="Proteomes" id="UP000611629"/>
    </source>
</evidence>
<keyword evidence="3" id="KW-1185">Reference proteome</keyword>
<dbReference type="Proteomes" id="UP000611629">
    <property type="component" value="Unassembled WGS sequence"/>
</dbReference>
<protein>
    <submittedName>
        <fullName evidence="2">Alpha/beta hydrolase</fullName>
    </submittedName>
</protein>